<proteinExistence type="predicted"/>
<dbReference type="AlphaFoldDB" id="A0A2G9YXI0"/>
<dbReference type="Proteomes" id="UP000230273">
    <property type="component" value="Unassembled WGS sequence"/>
</dbReference>
<name>A0A2G9YXI0_9BACT</name>
<evidence type="ECO:0000313" key="2">
    <source>
        <dbReference type="Proteomes" id="UP000230273"/>
    </source>
</evidence>
<dbReference type="EMBL" id="PCRP01000007">
    <property type="protein sequence ID" value="PIP23964.1"/>
    <property type="molecule type" value="Genomic_DNA"/>
</dbReference>
<evidence type="ECO:0000313" key="1">
    <source>
        <dbReference type="EMBL" id="PIP23964.1"/>
    </source>
</evidence>
<sequence>MEHLSVLLYYFYFGEGIPRRSVVGDGAAGRTCPKGDTLPSEGQGSSIFKGKAPVLSAGAFLFAT</sequence>
<reference evidence="1 2" key="1">
    <citation type="submission" date="2017-09" db="EMBL/GenBank/DDBJ databases">
        <title>Depth-based differentiation of microbial function through sediment-hosted aquifers and enrichment of novel symbionts in the deep terrestrial subsurface.</title>
        <authorList>
            <person name="Probst A.J."/>
            <person name="Ladd B."/>
            <person name="Jarett J.K."/>
            <person name="Geller-Mcgrath D.E."/>
            <person name="Sieber C.M."/>
            <person name="Emerson J.B."/>
            <person name="Anantharaman K."/>
            <person name="Thomas B.C."/>
            <person name="Malmstrom R."/>
            <person name="Stieglmeier M."/>
            <person name="Klingl A."/>
            <person name="Woyke T."/>
            <person name="Ryan C.M."/>
            <person name="Banfield J.F."/>
        </authorList>
    </citation>
    <scope>NUCLEOTIDE SEQUENCE [LARGE SCALE GENOMIC DNA]</scope>
    <source>
        <strain evidence="1">CG23_combo_of_CG06-09_8_20_14_all_38_19</strain>
    </source>
</reference>
<organism evidence="1 2">
    <name type="scientific">Candidatus Nealsonbacteria bacterium CG23_combo_of_CG06-09_8_20_14_all_38_19</name>
    <dbReference type="NCBI Taxonomy" id="1974721"/>
    <lineage>
        <taxon>Bacteria</taxon>
        <taxon>Candidatus Nealsoniibacteriota</taxon>
    </lineage>
</organism>
<protein>
    <submittedName>
        <fullName evidence="1">Uncharacterized protein</fullName>
    </submittedName>
</protein>
<gene>
    <name evidence="1" type="ORF">COX36_00445</name>
</gene>
<comment type="caution">
    <text evidence="1">The sequence shown here is derived from an EMBL/GenBank/DDBJ whole genome shotgun (WGS) entry which is preliminary data.</text>
</comment>
<accession>A0A2G9YXI0</accession>